<keyword evidence="1" id="KW-0472">Membrane</keyword>
<sequence>MSSLTLSTRLRISAAIIGGFGVLTALAALPALSGLIHLFVDIVTWPRNGAGGLVTPEGRLVLAIAGGITCGWAVTLWQLSGAALRAAPRAVVGAAMTGFTAWLILDSTASVMAGAPLNIVGNLAFYAVLVAPLLPALRTDAART</sequence>
<gene>
    <name evidence="2" type="ORF">SAMN04488095_0249</name>
</gene>
<dbReference type="OrthoDB" id="330925at2"/>
<proteinExistence type="predicted"/>
<evidence type="ECO:0000313" key="3">
    <source>
        <dbReference type="Proteomes" id="UP000199110"/>
    </source>
</evidence>
<organism evidence="2 3">
    <name type="scientific">Jannaschia pohangensis</name>
    <dbReference type="NCBI Taxonomy" id="390807"/>
    <lineage>
        <taxon>Bacteria</taxon>
        <taxon>Pseudomonadati</taxon>
        <taxon>Pseudomonadota</taxon>
        <taxon>Alphaproteobacteria</taxon>
        <taxon>Rhodobacterales</taxon>
        <taxon>Roseobacteraceae</taxon>
        <taxon>Jannaschia</taxon>
    </lineage>
</organism>
<dbReference type="STRING" id="390807.SAMN04488095_0249"/>
<keyword evidence="3" id="KW-1185">Reference proteome</keyword>
<dbReference type="RefSeq" id="WP_092776243.1">
    <property type="nucleotide sequence ID" value="NZ_FORA01000001.1"/>
</dbReference>
<name>A0A1I3GM17_9RHOB</name>
<feature type="transmembrane region" description="Helical" evidence="1">
    <location>
        <begin position="86"/>
        <end position="105"/>
    </location>
</feature>
<keyword evidence="1" id="KW-1133">Transmembrane helix</keyword>
<accession>A0A1I3GM17</accession>
<evidence type="ECO:0000313" key="2">
    <source>
        <dbReference type="EMBL" id="SFI24484.1"/>
    </source>
</evidence>
<feature type="transmembrane region" description="Helical" evidence="1">
    <location>
        <begin position="117"/>
        <end position="137"/>
    </location>
</feature>
<evidence type="ECO:0000256" key="1">
    <source>
        <dbReference type="SAM" id="Phobius"/>
    </source>
</evidence>
<feature type="transmembrane region" description="Helical" evidence="1">
    <location>
        <begin position="12"/>
        <end position="40"/>
    </location>
</feature>
<protein>
    <submittedName>
        <fullName evidence="2">Uncharacterized protein</fullName>
    </submittedName>
</protein>
<dbReference type="EMBL" id="FORA01000001">
    <property type="protein sequence ID" value="SFI24484.1"/>
    <property type="molecule type" value="Genomic_DNA"/>
</dbReference>
<dbReference type="Proteomes" id="UP000199110">
    <property type="component" value="Unassembled WGS sequence"/>
</dbReference>
<reference evidence="2 3" key="1">
    <citation type="submission" date="2016-10" db="EMBL/GenBank/DDBJ databases">
        <authorList>
            <person name="de Groot N.N."/>
        </authorList>
    </citation>
    <scope>NUCLEOTIDE SEQUENCE [LARGE SCALE GENOMIC DNA]</scope>
    <source>
        <strain evidence="2 3">DSM 19073</strain>
    </source>
</reference>
<dbReference type="AlphaFoldDB" id="A0A1I3GM17"/>
<feature type="transmembrane region" description="Helical" evidence="1">
    <location>
        <begin position="60"/>
        <end position="79"/>
    </location>
</feature>
<keyword evidence="1" id="KW-0812">Transmembrane</keyword>